<accession>A0A9P5ZWN8</accession>
<proteinExistence type="predicted"/>
<dbReference type="OrthoDB" id="3067694at2759"/>
<evidence type="ECO:0000256" key="1">
    <source>
        <dbReference type="SAM" id="MobiDB-lite"/>
    </source>
</evidence>
<reference evidence="2" key="1">
    <citation type="submission" date="2020-11" db="EMBL/GenBank/DDBJ databases">
        <authorList>
            <consortium name="DOE Joint Genome Institute"/>
            <person name="Ahrendt S."/>
            <person name="Riley R."/>
            <person name="Andreopoulos W."/>
            <person name="Labutti K."/>
            <person name="Pangilinan J."/>
            <person name="Ruiz-Duenas F.J."/>
            <person name="Barrasa J.M."/>
            <person name="Sanchez-Garcia M."/>
            <person name="Camarero S."/>
            <person name="Miyauchi S."/>
            <person name="Serrano A."/>
            <person name="Linde D."/>
            <person name="Babiker R."/>
            <person name="Drula E."/>
            <person name="Ayuso-Fernandez I."/>
            <person name="Pacheco R."/>
            <person name="Padilla G."/>
            <person name="Ferreira P."/>
            <person name="Barriuso J."/>
            <person name="Kellner H."/>
            <person name="Castanera R."/>
            <person name="Alfaro M."/>
            <person name="Ramirez L."/>
            <person name="Pisabarro A.G."/>
            <person name="Kuo A."/>
            <person name="Tritt A."/>
            <person name="Lipzen A."/>
            <person name="He G."/>
            <person name="Yan M."/>
            <person name="Ng V."/>
            <person name="Cullen D."/>
            <person name="Martin F."/>
            <person name="Rosso M.-N."/>
            <person name="Henrissat B."/>
            <person name="Hibbett D."/>
            <person name="Martinez A.T."/>
            <person name="Grigoriev I.V."/>
        </authorList>
    </citation>
    <scope>NUCLEOTIDE SEQUENCE</scope>
    <source>
        <strain evidence="2">ATCC 90797</strain>
    </source>
</reference>
<dbReference type="Proteomes" id="UP000807025">
    <property type="component" value="Unassembled WGS sequence"/>
</dbReference>
<feature type="region of interest" description="Disordered" evidence="1">
    <location>
        <begin position="200"/>
        <end position="223"/>
    </location>
</feature>
<evidence type="ECO:0000313" key="3">
    <source>
        <dbReference type="Proteomes" id="UP000807025"/>
    </source>
</evidence>
<comment type="caution">
    <text evidence="2">The sequence shown here is derived from an EMBL/GenBank/DDBJ whole genome shotgun (WGS) entry which is preliminary data.</text>
</comment>
<name>A0A9P5ZWN8_PLEER</name>
<evidence type="ECO:0000313" key="2">
    <source>
        <dbReference type="EMBL" id="KAF9494533.1"/>
    </source>
</evidence>
<keyword evidence="3" id="KW-1185">Reference proteome</keyword>
<gene>
    <name evidence="2" type="ORF">BDN71DRAFT_1448714</name>
</gene>
<dbReference type="AlphaFoldDB" id="A0A9P5ZWN8"/>
<protein>
    <submittedName>
        <fullName evidence="2">Uncharacterized protein</fullName>
    </submittedName>
</protein>
<sequence length="795" mass="86002">MPPCTSSRARTSIRSRKSSGKVTDSDSVQVTPPTSPAVVSVLPTPCTVRISPRKRETPANSPAVQMRAPPPTPVVSQRLSFGTIEDVVVDASQIEAGSSQSSSLPRKLSAQAPKVASAITEKEEVVSVTPVKNGKRKHESPPSSPSPASTVKASKRVVLSPKDLKERRQANLAKRIRPIACLDSDNSDIVIVGETQLAAPSAGSLEENNMSEDEVDELWPDTPRPSLVSKSLVLSLLDVEAEEATEGDDEMEDKQEEQLEQEQGEQQEDLGVVSAWEDSPPPKSVEPKGRKVQAKGQGKANVRLGRMSTGKLQAPTSEHEEQEDAGVVSVWEDSPPPKHVEPKGHKVQAKGRSGAKAQSGGMEPPLTGKLQPSTPCPWSGISPPIFAHDLGSSADIFGSPVDDSTGGVDNSMDINGASGSAKANQTELLDGIVFAGIHPLLSDIVTYLRSSGIASCLQYSELLPKYTARDEREGDVPKFLNVMGRMKNEYAMPIIVDCLCFRGYGVYVNPLTADPAHFCVVNKKIMFKPSVKRLLYSVFFMPVVVQLCDLLTPTCTSERFQEERLRLTRWIFDEVSALFATFIGSILNQNIVYAYMTESTLQFTSRPAKVEASVPSTPQKSAQHSFAFGRLAPRAGNKAGQSAAKAAPQFTHLRHPHSLGAEDTIPIYDGWLGHGDFRAEDQQWETIANMPRLGVPTPPLGQQLDYSQAVEIPPFEPTQFCVALVAFTMGTFMLMDNPAAPHVSFNLQFAILLESWVSKLKPHAVTEQRINTLRIAAASQANALANAAATTQPPN</sequence>
<feature type="compositionally biased region" description="Acidic residues" evidence="1">
    <location>
        <begin position="239"/>
        <end position="268"/>
    </location>
</feature>
<feature type="region of interest" description="Disordered" evidence="1">
    <location>
        <begin position="239"/>
        <end position="382"/>
    </location>
</feature>
<feature type="region of interest" description="Disordered" evidence="1">
    <location>
        <begin position="1"/>
        <end position="76"/>
    </location>
</feature>
<feature type="compositionally biased region" description="Low complexity" evidence="1">
    <location>
        <begin position="27"/>
        <end position="45"/>
    </location>
</feature>
<feature type="compositionally biased region" description="Low complexity" evidence="1">
    <location>
        <begin position="1"/>
        <end position="10"/>
    </location>
</feature>
<feature type="compositionally biased region" description="Basic and acidic residues" evidence="1">
    <location>
        <begin position="335"/>
        <end position="344"/>
    </location>
</feature>
<organism evidence="2 3">
    <name type="scientific">Pleurotus eryngii</name>
    <name type="common">Boletus of the steppes</name>
    <dbReference type="NCBI Taxonomy" id="5323"/>
    <lineage>
        <taxon>Eukaryota</taxon>
        <taxon>Fungi</taxon>
        <taxon>Dikarya</taxon>
        <taxon>Basidiomycota</taxon>
        <taxon>Agaricomycotina</taxon>
        <taxon>Agaricomycetes</taxon>
        <taxon>Agaricomycetidae</taxon>
        <taxon>Agaricales</taxon>
        <taxon>Pleurotineae</taxon>
        <taxon>Pleurotaceae</taxon>
        <taxon>Pleurotus</taxon>
    </lineage>
</organism>
<feature type="compositionally biased region" description="Acidic residues" evidence="1">
    <location>
        <begin position="209"/>
        <end position="219"/>
    </location>
</feature>
<feature type="region of interest" description="Disordered" evidence="1">
    <location>
        <begin position="95"/>
        <end position="163"/>
    </location>
</feature>
<dbReference type="EMBL" id="MU154571">
    <property type="protein sequence ID" value="KAF9494533.1"/>
    <property type="molecule type" value="Genomic_DNA"/>
</dbReference>